<keyword evidence="1 6" id="KW-0732">Signal</keyword>
<keyword evidence="3 6" id="KW-0564">Palmitate</keyword>
<keyword evidence="2 6" id="KW-0472">Membrane</keyword>
<evidence type="ECO:0000313" key="7">
    <source>
        <dbReference type="EMBL" id="WAJ70617.1"/>
    </source>
</evidence>
<dbReference type="PROSITE" id="PS51257">
    <property type="entry name" value="PROKAR_LIPOPROTEIN"/>
    <property type="match status" value="1"/>
</dbReference>
<keyword evidence="5 6" id="KW-0449">Lipoprotein</keyword>
<evidence type="ECO:0000313" key="8">
    <source>
        <dbReference type="Proteomes" id="UP001163726"/>
    </source>
</evidence>
<dbReference type="PANTHER" id="PTHR38098">
    <property type="entry name" value="LPS-ASSEMBLY LIPOPROTEIN LPTE"/>
    <property type="match status" value="1"/>
</dbReference>
<evidence type="ECO:0000256" key="3">
    <source>
        <dbReference type="ARBA" id="ARBA00023139"/>
    </source>
</evidence>
<comment type="function">
    <text evidence="6">Together with LptD, is involved in the assembly of lipopolysaccharide (LPS) at the surface of the outer membrane. Required for the proper assembly of LptD. Binds LPS and may serve as the LPS recognition site at the outer membrane.</text>
</comment>
<dbReference type="Proteomes" id="UP001163726">
    <property type="component" value="Chromosome"/>
</dbReference>
<dbReference type="PANTHER" id="PTHR38098:SF1">
    <property type="entry name" value="LPS-ASSEMBLY LIPOPROTEIN LPTE"/>
    <property type="match status" value="1"/>
</dbReference>
<dbReference type="EMBL" id="CP109965">
    <property type="protein sequence ID" value="WAJ70617.1"/>
    <property type="molecule type" value="Genomic_DNA"/>
</dbReference>
<dbReference type="HAMAP" id="MF_01186">
    <property type="entry name" value="LPS_assembly_LptE"/>
    <property type="match status" value="1"/>
</dbReference>
<protein>
    <recommendedName>
        <fullName evidence="6">LPS-assembly lipoprotein LptE</fullName>
    </recommendedName>
</protein>
<accession>A0ABY7APG4</accession>
<name>A0ABY7APG4_9ALTE</name>
<gene>
    <name evidence="6 7" type="primary">lptE</name>
    <name evidence="7" type="ORF">OLW01_02020</name>
</gene>
<organism evidence="7 8">
    <name type="scientific">Catenovulum adriaticum</name>
    <dbReference type="NCBI Taxonomy" id="2984846"/>
    <lineage>
        <taxon>Bacteria</taxon>
        <taxon>Pseudomonadati</taxon>
        <taxon>Pseudomonadota</taxon>
        <taxon>Gammaproteobacteria</taxon>
        <taxon>Alteromonadales</taxon>
        <taxon>Alteromonadaceae</taxon>
        <taxon>Catenovulum</taxon>
    </lineage>
</organism>
<evidence type="ECO:0000256" key="5">
    <source>
        <dbReference type="ARBA" id="ARBA00023288"/>
    </source>
</evidence>
<comment type="subunit">
    <text evidence="6">Component of the lipopolysaccharide transport and assembly complex. Interacts with LptD.</text>
</comment>
<evidence type="ECO:0000256" key="4">
    <source>
        <dbReference type="ARBA" id="ARBA00023237"/>
    </source>
</evidence>
<keyword evidence="8" id="KW-1185">Reference proteome</keyword>
<dbReference type="RefSeq" id="WP_268074967.1">
    <property type="nucleotide sequence ID" value="NZ_CP109965.1"/>
</dbReference>
<sequence length="169" mass="18839">MNKLVSKRLATQLALLSLVATFLSACGFQLRGSYAVPPHMQFICLDDGGQYSLGKALKSRLQHSNVSIISDKATCVLLTVVDADIERRVLSLFPNAQVAEYELNYSVDYTIQYAGEAESRLFTTKIARDYQDDPEAVLAKSKEMKILLSELRRHAAEQIVLQLASLDNR</sequence>
<keyword evidence="4 6" id="KW-0998">Cell outer membrane</keyword>
<reference evidence="7" key="1">
    <citation type="submission" date="2022-10" db="EMBL/GenBank/DDBJ databases">
        <title>Catenovulum adriacola sp. nov. isolated in the Harbour of Susak.</title>
        <authorList>
            <person name="Schoch T."/>
            <person name="Reich S.J."/>
            <person name="Stoeferle S."/>
            <person name="Flaiz M."/>
            <person name="Kazda M."/>
            <person name="Riedel C.U."/>
            <person name="Duerre P."/>
        </authorList>
    </citation>
    <scope>NUCLEOTIDE SEQUENCE</scope>
    <source>
        <strain evidence="7">TS8</strain>
    </source>
</reference>
<dbReference type="Pfam" id="PF04390">
    <property type="entry name" value="LptE"/>
    <property type="match status" value="1"/>
</dbReference>
<proteinExistence type="inferred from homology"/>
<dbReference type="InterPro" id="IPR007485">
    <property type="entry name" value="LPS_assembly_LptE"/>
</dbReference>
<evidence type="ECO:0000256" key="2">
    <source>
        <dbReference type="ARBA" id="ARBA00023136"/>
    </source>
</evidence>
<evidence type="ECO:0000256" key="6">
    <source>
        <dbReference type="HAMAP-Rule" id="MF_01186"/>
    </source>
</evidence>
<comment type="subcellular location">
    <subcellularLocation>
        <location evidence="6">Cell outer membrane</location>
        <topology evidence="6">Lipid-anchor</topology>
    </subcellularLocation>
</comment>
<dbReference type="Gene3D" id="3.30.160.150">
    <property type="entry name" value="Lipoprotein like domain"/>
    <property type="match status" value="1"/>
</dbReference>
<comment type="similarity">
    <text evidence="6">Belongs to the LptE lipoprotein family.</text>
</comment>
<evidence type="ECO:0000256" key="1">
    <source>
        <dbReference type="ARBA" id="ARBA00022729"/>
    </source>
</evidence>